<dbReference type="InterPro" id="IPR041708">
    <property type="entry name" value="PUS1/PUS2-like"/>
</dbReference>
<dbReference type="CDD" id="cd02568">
    <property type="entry name" value="PseudoU_synth_PUS1_PUS2"/>
    <property type="match status" value="1"/>
</dbReference>
<evidence type="ECO:0000256" key="3">
    <source>
        <dbReference type="ARBA" id="ARBA00023235"/>
    </source>
</evidence>
<dbReference type="EMBL" id="OZ023711">
    <property type="protein sequence ID" value="CAK9859933.1"/>
    <property type="molecule type" value="Genomic_DNA"/>
</dbReference>
<dbReference type="PANTHER" id="PTHR11142:SF9">
    <property type="entry name" value="TRNA PSEUDOURIDINE SYNTHASE-RELATED"/>
    <property type="match status" value="1"/>
</dbReference>
<gene>
    <name evidence="5" type="ORF">CSSPJE1EN2_LOCUS2928</name>
</gene>
<name>A0ABP1ABV4_9BRYO</name>
<dbReference type="Gene3D" id="3.30.70.580">
    <property type="entry name" value="Pseudouridine synthase I, catalytic domain, N-terminal subdomain"/>
    <property type="match status" value="1"/>
</dbReference>
<dbReference type="InterPro" id="IPR020094">
    <property type="entry name" value="TruA/RsuA/RluB/E/F_N"/>
</dbReference>
<dbReference type="Gene3D" id="3.30.70.660">
    <property type="entry name" value="Pseudouridine synthase I, catalytic domain, C-terminal subdomain"/>
    <property type="match status" value="1"/>
</dbReference>
<dbReference type="Pfam" id="PF01416">
    <property type="entry name" value="PseudoU_synth_1"/>
    <property type="match status" value="1"/>
</dbReference>
<comment type="similarity">
    <text evidence="1">Belongs to the tRNA pseudouridine synthase TruA family.</text>
</comment>
<evidence type="ECO:0000256" key="1">
    <source>
        <dbReference type="ARBA" id="ARBA00009375"/>
    </source>
</evidence>
<dbReference type="InterPro" id="IPR020103">
    <property type="entry name" value="PsdUridine_synth_cat_dom_sf"/>
</dbReference>
<feature type="domain" description="Pseudouridine synthase I TruA alpha/beta" evidence="4">
    <location>
        <begin position="452"/>
        <end position="513"/>
    </location>
</feature>
<accession>A0ABP1ABV4</accession>
<keyword evidence="6" id="KW-1185">Reference proteome</keyword>
<dbReference type="InterPro" id="IPR001406">
    <property type="entry name" value="PsdUridine_synth_TruA"/>
</dbReference>
<dbReference type="PANTHER" id="PTHR11142">
    <property type="entry name" value="PSEUDOURIDYLATE SYNTHASE"/>
    <property type="match status" value="1"/>
</dbReference>
<reference evidence="5" key="1">
    <citation type="submission" date="2024-03" db="EMBL/GenBank/DDBJ databases">
        <authorList>
            <consortium name="ELIXIR-Norway"/>
            <consortium name="Elixir Norway"/>
        </authorList>
    </citation>
    <scope>NUCLEOTIDE SEQUENCE</scope>
</reference>
<keyword evidence="2" id="KW-0819">tRNA processing</keyword>
<evidence type="ECO:0000313" key="5">
    <source>
        <dbReference type="EMBL" id="CAK9859933.1"/>
    </source>
</evidence>
<sequence>MIMKKWLHTAMSSTVSIRMLLQEQPCCGVPCRMPLILGESISSYPGAPWHGRSLPFCKTSIHGLLTCSLTWHLNPLDSCNLGCLKRSLCSNQQRGKAWKCTPSSLVQMADLSTNEIQEMTSDSNSIQGSEEQQSAKIKKKVAMWVGYVGTHYKGLQMQRGPNSGQVSAIEDELEQAIYKAGGIIESNFGNLSKISWARSSRTDKGVHSLCTVISMKMEVPTAAWVNDFDGISLAESINMHLPPFIRIFGIVPVTRSFRARHDCCTRTYNYLLPAAIIGIQADTSPLEVEECVEKFQSILGSFEGKHAYHNYTIRRLYRCFSQKPFVSRQVYDKRCTDLADNPIIEAYPQVPADGELVNLEADMLDEDEEPSDDVAMLLTRELADEMLNTFAEDCKGEFQKPSESTNATLGADVTGRRAWWLPTPDEADKVVSSHFRSVISCTCAMPEIFRGARFIRISITGNSFMVHQIRKMVGTAVAVFMDLLPPDTIPISLARHARVVLPLAPSDGLILASNSFTPFRIPSFHLKSNSASRRSVHQAKRQDLPRLEMSKAIADRVDSFNQEVLMPEIGPLVSVAAPTWSAWIENLERNAKIPESEFAQVRAAWVEWREHTVRLRQMRMQINKEWVVLPETGLDMSMPSYVSTDIGSVQI</sequence>
<dbReference type="InterPro" id="IPR020097">
    <property type="entry name" value="PsdUridine_synth_TruA_a/b_dom"/>
</dbReference>
<evidence type="ECO:0000259" key="4">
    <source>
        <dbReference type="Pfam" id="PF01416"/>
    </source>
</evidence>
<keyword evidence="3" id="KW-0413">Isomerase</keyword>
<dbReference type="InterPro" id="IPR020095">
    <property type="entry name" value="PsdUridine_synth_TruA_C"/>
</dbReference>
<evidence type="ECO:0000256" key="2">
    <source>
        <dbReference type="ARBA" id="ARBA00022694"/>
    </source>
</evidence>
<proteinExistence type="inferred from homology"/>
<organism evidence="5 6">
    <name type="scientific">Sphagnum jensenii</name>
    <dbReference type="NCBI Taxonomy" id="128206"/>
    <lineage>
        <taxon>Eukaryota</taxon>
        <taxon>Viridiplantae</taxon>
        <taxon>Streptophyta</taxon>
        <taxon>Embryophyta</taxon>
        <taxon>Bryophyta</taxon>
        <taxon>Sphagnophytina</taxon>
        <taxon>Sphagnopsida</taxon>
        <taxon>Sphagnales</taxon>
        <taxon>Sphagnaceae</taxon>
        <taxon>Sphagnum</taxon>
    </lineage>
</organism>
<evidence type="ECO:0000313" key="6">
    <source>
        <dbReference type="Proteomes" id="UP001497522"/>
    </source>
</evidence>
<protein>
    <recommendedName>
        <fullName evidence="4">Pseudouridine synthase I TruA alpha/beta domain-containing protein</fullName>
    </recommendedName>
</protein>
<dbReference type="Proteomes" id="UP001497522">
    <property type="component" value="Chromosome 10"/>
</dbReference>
<dbReference type="SUPFAM" id="SSF55120">
    <property type="entry name" value="Pseudouridine synthase"/>
    <property type="match status" value="2"/>
</dbReference>